<dbReference type="PANTHER" id="PTHR13639">
    <property type="entry name" value="CYTOCHROME C OXIDASE ASSEMBLY FACTOR 4 HOMOLOG, MITOCHONDRIAL"/>
    <property type="match status" value="1"/>
</dbReference>
<evidence type="ECO:0000313" key="2">
    <source>
        <dbReference type="EMBL" id="RLU26106.1"/>
    </source>
</evidence>
<dbReference type="Proteomes" id="UP000053097">
    <property type="component" value="Unassembled WGS sequence"/>
</dbReference>
<dbReference type="GO" id="GO:0005758">
    <property type="term" value="C:mitochondrial intermembrane space"/>
    <property type="evidence" value="ECO:0007669"/>
    <property type="project" value="InterPro"/>
</dbReference>
<dbReference type="PANTHER" id="PTHR13639:SF2">
    <property type="entry name" value="CYTOCHROME C OXIDASE ASSEMBLY FACTOR 4 HOMOLOG, MITOCHONDRIAL"/>
    <property type="match status" value="1"/>
</dbReference>
<dbReference type="EMBL" id="QOIP01000002">
    <property type="protein sequence ID" value="RLU26106.1"/>
    <property type="molecule type" value="Genomic_DNA"/>
</dbReference>
<dbReference type="GO" id="GO:0033617">
    <property type="term" value="P:mitochondrial respiratory chain complex IV assembly"/>
    <property type="evidence" value="ECO:0007669"/>
    <property type="project" value="InterPro"/>
</dbReference>
<evidence type="ECO:0000313" key="3">
    <source>
        <dbReference type="Proteomes" id="UP000053097"/>
    </source>
</evidence>
<accession>A0A026VYF4</accession>
<dbReference type="OrthoDB" id="1733656at2759"/>
<dbReference type="Proteomes" id="UP000279307">
    <property type="component" value="Chromosome 2"/>
</dbReference>
<dbReference type="InterPro" id="IPR039870">
    <property type="entry name" value="Coa4-like"/>
</dbReference>
<keyword evidence="3" id="KW-1185">Reference proteome</keyword>
<dbReference type="AlphaFoldDB" id="A0A026VYF4"/>
<dbReference type="EMBL" id="KK107578">
    <property type="protein sequence ID" value="EZA48680.1"/>
    <property type="molecule type" value="Genomic_DNA"/>
</dbReference>
<sequence length="68" mass="8110">MVAPSDTDSKEEIEDPVERMLKKTGCINLHYQVQECMAEHQDWRKCQDKVKKFKECMNKSTKHQQLKQ</sequence>
<organism evidence="1 3">
    <name type="scientific">Ooceraea biroi</name>
    <name type="common">Clonal raider ant</name>
    <name type="synonym">Cerapachys biroi</name>
    <dbReference type="NCBI Taxonomy" id="2015173"/>
    <lineage>
        <taxon>Eukaryota</taxon>
        <taxon>Metazoa</taxon>
        <taxon>Ecdysozoa</taxon>
        <taxon>Arthropoda</taxon>
        <taxon>Hexapoda</taxon>
        <taxon>Insecta</taxon>
        <taxon>Pterygota</taxon>
        <taxon>Neoptera</taxon>
        <taxon>Endopterygota</taxon>
        <taxon>Hymenoptera</taxon>
        <taxon>Apocrita</taxon>
        <taxon>Aculeata</taxon>
        <taxon>Formicoidea</taxon>
        <taxon>Formicidae</taxon>
        <taxon>Dorylinae</taxon>
        <taxon>Ooceraea</taxon>
    </lineage>
</organism>
<dbReference type="STRING" id="2015173.A0A026VYF4"/>
<dbReference type="OMA" id="MIARTGC"/>
<proteinExistence type="predicted"/>
<name>A0A026VYF4_OOCBI</name>
<evidence type="ECO:0000313" key="1">
    <source>
        <dbReference type="EMBL" id="EZA48680.1"/>
    </source>
</evidence>
<reference evidence="1 3" key="1">
    <citation type="journal article" date="2014" name="Curr. Biol.">
        <title>The genome of the clonal raider ant Cerapachys biroi.</title>
        <authorList>
            <person name="Oxley P.R."/>
            <person name="Ji L."/>
            <person name="Fetter-Pruneda I."/>
            <person name="McKenzie S.K."/>
            <person name="Li C."/>
            <person name="Hu H."/>
            <person name="Zhang G."/>
            <person name="Kronauer D.J."/>
        </authorList>
    </citation>
    <scope>NUCLEOTIDE SEQUENCE [LARGE SCALE GENOMIC DNA]</scope>
</reference>
<protein>
    <submittedName>
        <fullName evidence="1">Coiled-coil-helix-coiled-coil-helix domain-containing protein</fullName>
    </submittedName>
</protein>
<reference evidence="2" key="3">
    <citation type="submission" date="2018-07" db="EMBL/GenBank/DDBJ databases">
        <authorList>
            <person name="Mckenzie S.K."/>
            <person name="Kronauer D.J.C."/>
        </authorList>
    </citation>
    <scope>NUCLEOTIDE SEQUENCE</scope>
    <source>
        <strain evidence="2">Clonal line C1</strain>
    </source>
</reference>
<reference evidence="2" key="2">
    <citation type="journal article" date="2018" name="Genome Res.">
        <title>The genomic architecture and molecular evolution of ant odorant receptors.</title>
        <authorList>
            <person name="McKenzie S.K."/>
            <person name="Kronauer D.J.C."/>
        </authorList>
    </citation>
    <scope>NUCLEOTIDE SEQUENCE [LARGE SCALE GENOMIC DNA]</scope>
    <source>
        <strain evidence="2">Clonal line C1</strain>
    </source>
</reference>
<gene>
    <name evidence="2" type="ORF">DMN91_002271</name>
    <name evidence="1" type="ORF">X777_13186</name>
</gene>